<evidence type="ECO:0000313" key="4">
    <source>
        <dbReference type="Proteomes" id="UP000190229"/>
    </source>
</evidence>
<dbReference type="EMBL" id="MWPS01000008">
    <property type="protein sequence ID" value="OPG17052.1"/>
    <property type="molecule type" value="Genomic_DNA"/>
</dbReference>
<accession>A0A1V4EW18</accession>
<keyword evidence="4" id="KW-1185">Reference proteome</keyword>
<name>A0A1V4EW18_9BACL</name>
<protein>
    <submittedName>
        <fullName evidence="2">Uncharacterized protein</fullName>
    </submittedName>
</protein>
<dbReference type="Proteomes" id="UP000077421">
    <property type="component" value="Unassembled WGS sequence"/>
</dbReference>
<sequence>MKQKAYDNETFFGGYWQLRETGSALNDALEQPASLSLLPNSPIDMRFVENEVLVCAIRRMQPK</sequence>
<organism evidence="2 4">
    <name type="scientific">Ferroacidibacillus organovorans</name>
    <dbReference type="NCBI Taxonomy" id="1765683"/>
    <lineage>
        <taxon>Bacteria</taxon>
        <taxon>Bacillati</taxon>
        <taxon>Bacillota</taxon>
        <taxon>Bacilli</taxon>
        <taxon>Bacillales</taxon>
        <taxon>Alicyclobacillaceae</taxon>
        <taxon>Ferroacidibacillus</taxon>
    </lineage>
</organism>
<dbReference type="AlphaFoldDB" id="A0A1V4EW18"/>
<evidence type="ECO:0000313" key="1">
    <source>
        <dbReference type="EMBL" id="OAG93223.1"/>
    </source>
</evidence>
<evidence type="ECO:0000313" key="3">
    <source>
        <dbReference type="Proteomes" id="UP000077421"/>
    </source>
</evidence>
<dbReference type="OrthoDB" id="9791837at2"/>
<comment type="caution">
    <text evidence="2">The sequence shown here is derived from an EMBL/GenBank/DDBJ whole genome shotgun (WGS) entry which is preliminary data.</text>
</comment>
<gene>
    <name evidence="1" type="ORF">AYW79_11840</name>
    <name evidence="2" type="ORF">B2M26_03365</name>
</gene>
<evidence type="ECO:0000313" key="2">
    <source>
        <dbReference type="EMBL" id="OPG17052.1"/>
    </source>
</evidence>
<proteinExistence type="predicted"/>
<reference evidence="1 3" key="1">
    <citation type="submission" date="2016-02" db="EMBL/GenBank/DDBJ databases">
        <title>Draft genome sequence of Acidibacillus ferrooxidans SLC66.</title>
        <authorList>
            <person name="Oliveira G."/>
            <person name="Nancucheo I."/>
            <person name="Dall'Agnol H."/>
            <person name="Johnson B."/>
            <person name="Oliveira R."/>
            <person name="Nunes G.L."/>
            <person name="Tzotzos G."/>
            <person name="Orellana S.C."/>
            <person name="Salim A.C."/>
            <person name="Araujo F.M."/>
        </authorList>
    </citation>
    <scope>NUCLEOTIDE SEQUENCE [LARGE SCALE GENOMIC DNA]</scope>
    <source>
        <strain evidence="1 3">SLC66</strain>
    </source>
</reference>
<dbReference type="RefSeq" id="WP_067566200.1">
    <property type="nucleotide sequence ID" value="NZ_LSUQ01000045.1"/>
</dbReference>
<dbReference type="EMBL" id="LSUQ01000045">
    <property type="protein sequence ID" value="OAG93223.1"/>
    <property type="molecule type" value="Genomic_DNA"/>
</dbReference>
<reference evidence="2 4" key="2">
    <citation type="submission" date="2017-02" db="EMBL/GenBank/DDBJ databases">
        <title>Draft genome of Acidibacillus ferrooxidans Huett2.</title>
        <authorList>
            <person name="Schopf S."/>
        </authorList>
    </citation>
    <scope>NUCLEOTIDE SEQUENCE [LARGE SCALE GENOMIC DNA]</scope>
    <source>
        <strain evidence="2 4">Huett2</strain>
    </source>
</reference>
<dbReference type="Proteomes" id="UP000190229">
    <property type="component" value="Unassembled WGS sequence"/>
</dbReference>